<sequence>MEEILRQQIEKIVPLTDDEFRLVLSHFSVGNYKKHQYIVQQENPVPYVHFVVKGLLKSFYIDKSGKSYILQFAMEDWWITDNQGFYNNQNATLNIDCLEDAQTYYITLDNREKLCAELQKMEFFFLQKMTAGNIALQNRILSLMSKNSEERYIQFIQLYPDLIHRIPKTLIASYLGISRETLSRLSH</sequence>
<evidence type="ECO:0000313" key="3">
    <source>
        <dbReference type="Proteomes" id="UP000198657"/>
    </source>
</evidence>
<dbReference type="InterPro" id="IPR014710">
    <property type="entry name" value="RmlC-like_jellyroll"/>
</dbReference>
<evidence type="ECO:0000313" key="2">
    <source>
        <dbReference type="EMBL" id="SEN80305.1"/>
    </source>
</evidence>
<feature type="domain" description="Cyclic nucleotide-binding" evidence="1">
    <location>
        <begin position="31"/>
        <end position="116"/>
    </location>
</feature>
<dbReference type="EMBL" id="FODN01000001">
    <property type="protein sequence ID" value="SEN80305.1"/>
    <property type="molecule type" value="Genomic_DNA"/>
</dbReference>
<gene>
    <name evidence="2" type="ORF">SAMN04487942_1016</name>
</gene>
<organism evidence="2 3">
    <name type="scientific">Flavobacterium sinopsychrotolerans</name>
    <dbReference type="NCBI Taxonomy" id="604089"/>
    <lineage>
        <taxon>Bacteria</taxon>
        <taxon>Pseudomonadati</taxon>
        <taxon>Bacteroidota</taxon>
        <taxon>Flavobacteriia</taxon>
        <taxon>Flavobacteriales</taxon>
        <taxon>Flavobacteriaceae</taxon>
        <taxon>Flavobacterium</taxon>
    </lineage>
</organism>
<dbReference type="RefSeq" id="WP_091166413.1">
    <property type="nucleotide sequence ID" value="NZ_CBCSFM010000001.1"/>
</dbReference>
<proteinExistence type="predicted"/>
<keyword evidence="3" id="KW-1185">Reference proteome</keyword>
<dbReference type="SUPFAM" id="SSF51206">
    <property type="entry name" value="cAMP-binding domain-like"/>
    <property type="match status" value="1"/>
</dbReference>
<dbReference type="AlphaFoldDB" id="A0A1H8JIL1"/>
<reference evidence="3" key="1">
    <citation type="submission" date="2016-10" db="EMBL/GenBank/DDBJ databases">
        <authorList>
            <person name="Varghese N."/>
            <person name="Submissions S."/>
        </authorList>
    </citation>
    <scope>NUCLEOTIDE SEQUENCE [LARGE SCALE GENOMIC DNA]</scope>
    <source>
        <strain evidence="3">CGMCC 1.8704</strain>
    </source>
</reference>
<evidence type="ECO:0000259" key="1">
    <source>
        <dbReference type="Pfam" id="PF00027"/>
    </source>
</evidence>
<dbReference type="OrthoDB" id="1092431at2"/>
<name>A0A1H8JIL1_9FLAO</name>
<accession>A0A1H8JIL1</accession>
<protein>
    <submittedName>
        <fullName evidence="2">cAMP-binding domain of CRP or a regulatory subunit of cAMP-dependent protein kinases</fullName>
    </submittedName>
</protein>
<dbReference type="STRING" id="604089.SAMN04487942_1016"/>
<dbReference type="InterPro" id="IPR000595">
    <property type="entry name" value="cNMP-bd_dom"/>
</dbReference>
<dbReference type="InterPro" id="IPR018490">
    <property type="entry name" value="cNMP-bd_dom_sf"/>
</dbReference>
<keyword evidence="2" id="KW-0418">Kinase</keyword>
<keyword evidence="2" id="KW-0808">Transferase</keyword>
<dbReference type="Proteomes" id="UP000198657">
    <property type="component" value="Unassembled WGS sequence"/>
</dbReference>
<dbReference type="GO" id="GO:0016301">
    <property type="term" value="F:kinase activity"/>
    <property type="evidence" value="ECO:0007669"/>
    <property type="project" value="UniProtKB-KW"/>
</dbReference>
<dbReference type="Pfam" id="PF00027">
    <property type="entry name" value="cNMP_binding"/>
    <property type="match status" value="1"/>
</dbReference>
<dbReference type="Gene3D" id="2.60.120.10">
    <property type="entry name" value="Jelly Rolls"/>
    <property type="match status" value="1"/>
</dbReference>